<dbReference type="Gene3D" id="3.90.1200.10">
    <property type="match status" value="1"/>
</dbReference>
<comment type="caution">
    <text evidence="2">The sequence shown here is derived from an EMBL/GenBank/DDBJ whole genome shotgun (WGS) entry which is preliminary data.</text>
</comment>
<dbReference type="PANTHER" id="PTHR21310">
    <property type="entry name" value="AMINOGLYCOSIDE PHOSPHOTRANSFERASE-RELATED-RELATED"/>
    <property type="match status" value="1"/>
</dbReference>
<evidence type="ECO:0000313" key="2">
    <source>
        <dbReference type="EMBL" id="CAK7220770.1"/>
    </source>
</evidence>
<name>A0ABP0BMV5_9PEZI</name>
<dbReference type="InterPro" id="IPR011009">
    <property type="entry name" value="Kinase-like_dom_sf"/>
</dbReference>
<proteinExistence type="predicted"/>
<sequence>MAPEDHLPAPVPLEAIQELLAELGLPKVDTITVPNVTATYHAIYQIHLKTPLPISKAVIKSRDSAHAEQSTNDLILRISGHHLPGTKTRNEVGVMAWLAQRSSAALIPIPDVVAYDDMTNNPIGHEYTLLSKARGATLSDVWPSLGPDQRNAVLDQVIDLLVALNGGPGKETGEASEVWTHIGGLNLVDGQVVPARIVDETFWQTGDLPLWPPEETVTSLNLEGPYPSWPAMVAAQVRLYVRLIGVHDSLAPLRERLVPRLLAFAALLGKPASEHPADWQLANTRLVLAHKDLHFANLLYSAKDDDGRGCITAVLDWEFSGIVPGPLWNPRRAFLWNARPDDPDSSTKTRALVAQFQDRVRARNDPRSTALLLDSQEYASPQQEAMQDVADYLRALVEVCPRGQRQDRVGDWADVVHKNLDVFGV</sequence>
<dbReference type="InterPro" id="IPR051678">
    <property type="entry name" value="AGP_Transferase"/>
</dbReference>
<keyword evidence="3" id="KW-1185">Reference proteome</keyword>
<accession>A0ABP0BMV5</accession>
<dbReference type="SUPFAM" id="SSF56112">
    <property type="entry name" value="Protein kinase-like (PK-like)"/>
    <property type="match status" value="1"/>
</dbReference>
<evidence type="ECO:0000313" key="3">
    <source>
        <dbReference type="Proteomes" id="UP001642482"/>
    </source>
</evidence>
<feature type="domain" description="Aminoglycoside phosphotransferase" evidence="1">
    <location>
        <begin position="70"/>
        <end position="322"/>
    </location>
</feature>
<dbReference type="Proteomes" id="UP001642482">
    <property type="component" value="Unassembled WGS sequence"/>
</dbReference>
<gene>
    <name evidence="2" type="ORF">SEUCBS140593_004342</name>
</gene>
<dbReference type="EMBL" id="CAWUHD010000037">
    <property type="protein sequence ID" value="CAK7220770.1"/>
    <property type="molecule type" value="Genomic_DNA"/>
</dbReference>
<dbReference type="Pfam" id="PF01636">
    <property type="entry name" value="APH"/>
    <property type="match status" value="1"/>
</dbReference>
<organism evidence="2 3">
    <name type="scientific">Sporothrix eucalyptigena</name>
    <dbReference type="NCBI Taxonomy" id="1812306"/>
    <lineage>
        <taxon>Eukaryota</taxon>
        <taxon>Fungi</taxon>
        <taxon>Dikarya</taxon>
        <taxon>Ascomycota</taxon>
        <taxon>Pezizomycotina</taxon>
        <taxon>Sordariomycetes</taxon>
        <taxon>Sordariomycetidae</taxon>
        <taxon>Ophiostomatales</taxon>
        <taxon>Ophiostomataceae</taxon>
        <taxon>Sporothrix</taxon>
    </lineage>
</organism>
<dbReference type="InterPro" id="IPR002575">
    <property type="entry name" value="Aminoglycoside_PTrfase"/>
</dbReference>
<evidence type="ECO:0000259" key="1">
    <source>
        <dbReference type="Pfam" id="PF01636"/>
    </source>
</evidence>
<reference evidence="2 3" key="1">
    <citation type="submission" date="2024-01" db="EMBL/GenBank/DDBJ databases">
        <authorList>
            <person name="Allen C."/>
            <person name="Tagirdzhanova G."/>
        </authorList>
    </citation>
    <scope>NUCLEOTIDE SEQUENCE [LARGE SCALE GENOMIC DNA]</scope>
</reference>
<protein>
    <recommendedName>
        <fullName evidence="1">Aminoglycoside phosphotransferase domain-containing protein</fullName>
    </recommendedName>
</protein>